<feature type="compositionally biased region" description="Polar residues" evidence="1">
    <location>
        <begin position="520"/>
        <end position="529"/>
    </location>
</feature>
<dbReference type="Proteomes" id="UP000822688">
    <property type="component" value="Chromosome 3"/>
</dbReference>
<dbReference type="InterPro" id="IPR021099">
    <property type="entry name" value="PORR_domain"/>
</dbReference>
<dbReference type="PANTHER" id="PTHR31476">
    <property type="entry name" value="PROTEIN WHAT'S THIS FACTOR 1 HOMOLOG, CHLOROPLASTIC"/>
    <property type="match status" value="1"/>
</dbReference>
<feature type="compositionally biased region" description="Acidic residues" evidence="1">
    <location>
        <begin position="91"/>
        <end position="100"/>
    </location>
</feature>
<reference evidence="3" key="1">
    <citation type="submission" date="2020-06" db="EMBL/GenBank/DDBJ databases">
        <title>WGS assembly of Ceratodon purpureus strain R40.</title>
        <authorList>
            <person name="Carey S.B."/>
            <person name="Jenkins J."/>
            <person name="Shu S."/>
            <person name="Lovell J.T."/>
            <person name="Sreedasyam A."/>
            <person name="Maumus F."/>
            <person name="Tiley G.P."/>
            <person name="Fernandez-Pozo N."/>
            <person name="Barry K."/>
            <person name="Chen C."/>
            <person name="Wang M."/>
            <person name="Lipzen A."/>
            <person name="Daum C."/>
            <person name="Saski C.A."/>
            <person name="Payton A.C."/>
            <person name="Mcbreen J.C."/>
            <person name="Conrad R.E."/>
            <person name="Kollar L.M."/>
            <person name="Olsson S."/>
            <person name="Huttunen S."/>
            <person name="Landis J.B."/>
            <person name="Wickett N.J."/>
            <person name="Johnson M.G."/>
            <person name="Rensing S.A."/>
            <person name="Grimwood J."/>
            <person name="Schmutz J."/>
            <person name="Mcdaniel S.F."/>
        </authorList>
    </citation>
    <scope>NUCLEOTIDE SEQUENCE</scope>
    <source>
        <strain evidence="3">R40</strain>
    </source>
</reference>
<dbReference type="PANTHER" id="PTHR31476:SF4">
    <property type="entry name" value="PROTEIN WHAT'S THIS FACTOR 1 HOMOLOG, CHLOROPLASTIC"/>
    <property type="match status" value="1"/>
</dbReference>
<evidence type="ECO:0000313" key="4">
    <source>
        <dbReference type="Proteomes" id="UP000822688"/>
    </source>
</evidence>
<organism evidence="3 4">
    <name type="scientific">Ceratodon purpureus</name>
    <name type="common">Fire moss</name>
    <name type="synonym">Dicranum purpureum</name>
    <dbReference type="NCBI Taxonomy" id="3225"/>
    <lineage>
        <taxon>Eukaryota</taxon>
        <taxon>Viridiplantae</taxon>
        <taxon>Streptophyta</taxon>
        <taxon>Embryophyta</taxon>
        <taxon>Bryophyta</taxon>
        <taxon>Bryophytina</taxon>
        <taxon>Bryopsida</taxon>
        <taxon>Dicranidae</taxon>
        <taxon>Pseudoditrichales</taxon>
        <taxon>Ditrichaceae</taxon>
        <taxon>Ceratodon</taxon>
    </lineage>
</organism>
<comment type="caution">
    <text evidence="3">The sequence shown here is derived from an EMBL/GenBank/DDBJ whole genome shotgun (WGS) entry which is preliminary data.</text>
</comment>
<protein>
    <recommendedName>
        <fullName evidence="2">PORR domain-containing protein</fullName>
    </recommendedName>
</protein>
<feature type="region of interest" description="Disordered" evidence="1">
    <location>
        <begin position="91"/>
        <end position="110"/>
    </location>
</feature>
<dbReference type="Pfam" id="PF11955">
    <property type="entry name" value="PORR"/>
    <property type="match status" value="1"/>
</dbReference>
<evidence type="ECO:0000259" key="2">
    <source>
        <dbReference type="Pfam" id="PF11955"/>
    </source>
</evidence>
<gene>
    <name evidence="3" type="ORF">KC19_3G044400</name>
</gene>
<dbReference type="EMBL" id="CM026423">
    <property type="protein sequence ID" value="KAG0582227.1"/>
    <property type="molecule type" value="Genomic_DNA"/>
</dbReference>
<feature type="region of interest" description="Disordered" evidence="1">
    <location>
        <begin position="480"/>
        <end position="529"/>
    </location>
</feature>
<name>A0A8T0IHD2_CERPU</name>
<evidence type="ECO:0000256" key="1">
    <source>
        <dbReference type="SAM" id="MobiDB-lite"/>
    </source>
</evidence>
<feature type="compositionally biased region" description="Polar residues" evidence="1">
    <location>
        <begin position="480"/>
        <end position="494"/>
    </location>
</feature>
<dbReference type="GO" id="GO:0003723">
    <property type="term" value="F:RNA binding"/>
    <property type="evidence" value="ECO:0007669"/>
    <property type="project" value="InterPro"/>
</dbReference>
<feature type="compositionally biased region" description="Low complexity" evidence="1">
    <location>
        <begin position="495"/>
        <end position="511"/>
    </location>
</feature>
<sequence>MAALRAKSRLLWQLSNRPWRRLSPQPGSVLLEGESIPCRQWSDAMEVNSSLFGGVGGRECGQGFRVLGSGVRVQGMGERRWYAGKNWAEEAEEEEEEGSEDERRGRGGGDRELREKDVKWHVDKLCPTSLRVQQMKEVDFDDIVEREKKLKIVLKVKDLLLADPERTMELQDLGKCRDYIGLTGNKRIIAFLKRYPGVFDVHDVAEDGRLPWFQFSPEAEALCEEEVEIRKGMKVDAVTKLRKLLMMSGEKRLLLGKIAHVAKDIGLPEDFRKRLVFKYPKYFRVVEGEDVTNEDFRVLELVKWSDRLAVTVEEQKVRDIMKENNLESPPRLEIQLPKRYRLSNKDKFVLYKFHELECPSPYESSNYLDPSSPEAEKRAVLLIKELLSLTLEKRIYVDHLTHFRKEFKFSNQVRGVLVRHPEHFYVSRKGARDTVFLREAYEQIHVPGQRQRHELKEKHPLVFLKEKYYALMNVKRVPATQSNNDQVPPQESNPQQESITQAESSSQQESILQEEGDLSPQESESSIPV</sequence>
<accession>A0A8T0IHD2</accession>
<feature type="compositionally biased region" description="Basic and acidic residues" evidence="1">
    <location>
        <begin position="101"/>
        <end position="110"/>
    </location>
</feature>
<proteinExistence type="predicted"/>
<keyword evidence="4" id="KW-1185">Reference proteome</keyword>
<dbReference type="InterPro" id="IPR045040">
    <property type="entry name" value="PORR_fam"/>
</dbReference>
<evidence type="ECO:0000313" key="3">
    <source>
        <dbReference type="EMBL" id="KAG0582227.1"/>
    </source>
</evidence>
<feature type="domain" description="PORR" evidence="2">
    <location>
        <begin position="136"/>
        <end position="475"/>
    </location>
</feature>
<dbReference type="AlphaFoldDB" id="A0A8T0IHD2"/>